<proteinExistence type="predicted"/>
<dbReference type="STRING" id="1035309.A0A2C5WXE5"/>
<evidence type="ECO:0000313" key="3">
    <source>
        <dbReference type="Proteomes" id="UP000222788"/>
    </source>
</evidence>
<name>A0A2C5WXE5_9PEZI</name>
<reference evidence="2 3" key="2">
    <citation type="journal article" date="2013" name="IMA Fungus">
        <title>IMA Genome-F 1: Ceratocystis fimbriata: Draft nuclear genome sequence for the plant pathogen, Ceratocystis fimbriata.</title>
        <authorList>
            <person name="Wilken P.M."/>
            <person name="Steenkamp E.T."/>
            <person name="Wingfield M.J."/>
            <person name="de Beer Z.W."/>
            <person name="Wingfield B.D."/>
        </authorList>
    </citation>
    <scope>NUCLEOTIDE SEQUENCE [LARGE SCALE GENOMIC DNA]</scope>
    <source>
        <strain evidence="2 3">CBS 114723</strain>
    </source>
</reference>
<feature type="compositionally biased region" description="Polar residues" evidence="1">
    <location>
        <begin position="355"/>
        <end position="377"/>
    </location>
</feature>
<accession>A0A2C5WXE5</accession>
<feature type="compositionally biased region" description="Polar residues" evidence="1">
    <location>
        <begin position="38"/>
        <end position="63"/>
    </location>
</feature>
<feature type="compositionally biased region" description="Low complexity" evidence="1">
    <location>
        <begin position="313"/>
        <end position="327"/>
    </location>
</feature>
<reference evidence="2 3" key="1">
    <citation type="journal article" date="2013" name="Fungal Biol.">
        <title>Analysis of microsatellite markers in the genome of the plant pathogen Ceratocystis fimbriata.</title>
        <authorList>
            <person name="Simpson M.C."/>
            <person name="Wilken P.M."/>
            <person name="Coetzee M.P."/>
            <person name="Wingfield M.J."/>
            <person name="Wingfield B.D."/>
        </authorList>
    </citation>
    <scope>NUCLEOTIDE SEQUENCE [LARGE SCALE GENOMIC DNA]</scope>
    <source>
        <strain evidence="2 3">CBS 114723</strain>
    </source>
</reference>
<sequence>MMPMARRHLSSGFSLDDAIPSLSSGLFITPSIAPVPEMTSTITPHGQPLTTPKSCGGSYSSLSVKRKRAHAQDARYSDSPLAHWGPAPPSNDDDPSESRYTLAGQIESPGGSPSQSTILDDPATPYGEFDYRRALGETRDFSFHTDSMIAAQMAMPTFPLTPSPVLVSSTEFEPLTPSAWSRIPLIGAIGGVVGKMWQFCTASGTRFEGFSAGGGKRYSFKDSDPCDDAHPGSNSRIPGQFPGMEADYGSESECGGEDFDNMPSQPAVKRRQISENFDEIKRNWIIVDEKVPKKSSPVRRPVSRLSGGGRASLGGSSSGRRLGPAASIYASTSPKRQRASLGAPVPPSAMCSPGLSPSRSRALTGPTNPFATPSSPHISARRTAMDMPVSANSSCFSPPRRSHPRRKSASSLGAFSLSQSLAISPGSHRRTHSSASASQGRSKAKFDVTDIHASPHLDAEAKQLATKKMMEARDTDARINNFNARLKEMIRQGKEALGTTIEVDEADFGDGEGTWEDDDDE</sequence>
<gene>
    <name evidence="2" type="ORF">CFIMG_007415RA00001</name>
</gene>
<evidence type="ECO:0000313" key="2">
    <source>
        <dbReference type="EMBL" id="PHH50463.1"/>
    </source>
</evidence>
<dbReference type="EMBL" id="APWK03000130">
    <property type="protein sequence ID" value="PHH50463.1"/>
    <property type="molecule type" value="Genomic_DNA"/>
</dbReference>
<dbReference type="OrthoDB" id="5138418at2759"/>
<feature type="region of interest" description="Disordered" evidence="1">
    <location>
        <begin position="38"/>
        <end position="125"/>
    </location>
</feature>
<dbReference type="Proteomes" id="UP000222788">
    <property type="component" value="Unassembled WGS sequence"/>
</dbReference>
<evidence type="ECO:0000256" key="1">
    <source>
        <dbReference type="SAM" id="MobiDB-lite"/>
    </source>
</evidence>
<feature type="region of interest" description="Disordered" evidence="1">
    <location>
        <begin position="292"/>
        <end position="443"/>
    </location>
</feature>
<keyword evidence="3" id="KW-1185">Reference proteome</keyword>
<feature type="compositionally biased region" description="Low complexity" evidence="1">
    <location>
        <begin position="294"/>
        <end position="305"/>
    </location>
</feature>
<comment type="caution">
    <text evidence="2">The sequence shown here is derived from an EMBL/GenBank/DDBJ whole genome shotgun (WGS) entry which is preliminary data.</text>
</comment>
<protein>
    <submittedName>
        <fullName evidence="2">Uncharacterized protein</fullName>
    </submittedName>
</protein>
<organism evidence="2 3">
    <name type="scientific">Ceratocystis fimbriata CBS 114723</name>
    <dbReference type="NCBI Taxonomy" id="1035309"/>
    <lineage>
        <taxon>Eukaryota</taxon>
        <taxon>Fungi</taxon>
        <taxon>Dikarya</taxon>
        <taxon>Ascomycota</taxon>
        <taxon>Pezizomycotina</taxon>
        <taxon>Sordariomycetes</taxon>
        <taxon>Hypocreomycetidae</taxon>
        <taxon>Microascales</taxon>
        <taxon>Ceratocystidaceae</taxon>
        <taxon>Ceratocystis</taxon>
    </lineage>
</organism>
<dbReference type="AlphaFoldDB" id="A0A2C5WXE5"/>